<dbReference type="SMART" id="SM00490">
    <property type="entry name" value="HELICc"/>
    <property type="match status" value="1"/>
</dbReference>
<dbReference type="RefSeq" id="WP_195171691.1">
    <property type="nucleotide sequence ID" value="NZ_CP062983.1"/>
</dbReference>
<dbReference type="GO" id="GO:0004386">
    <property type="term" value="F:helicase activity"/>
    <property type="evidence" value="ECO:0007669"/>
    <property type="project" value="UniProtKB-KW"/>
</dbReference>
<feature type="domain" description="Helicase ATP-binding" evidence="3">
    <location>
        <begin position="98"/>
        <end position="272"/>
    </location>
</feature>
<dbReference type="KEGG" id="pmet:G4Y79_04380"/>
<dbReference type="InterPro" id="IPR011545">
    <property type="entry name" value="DEAD/DEAH_box_helicase_dom"/>
</dbReference>
<accession>A0A7S8IFI3</accession>
<dbReference type="PANTHER" id="PTHR47962">
    <property type="entry name" value="ATP-DEPENDENT HELICASE LHR-RELATED-RELATED"/>
    <property type="match status" value="1"/>
</dbReference>
<dbReference type="InterPro" id="IPR027417">
    <property type="entry name" value="P-loop_NTPase"/>
</dbReference>
<keyword evidence="2" id="KW-0067">ATP-binding</keyword>
<dbReference type="Pfam" id="PF00270">
    <property type="entry name" value="DEAD"/>
    <property type="match status" value="1"/>
</dbReference>
<dbReference type="SUPFAM" id="SSF52540">
    <property type="entry name" value="P-loop containing nucleoside triphosphate hydrolases"/>
    <property type="match status" value="2"/>
</dbReference>
<evidence type="ECO:0000313" key="5">
    <source>
        <dbReference type="EMBL" id="QPC83626.1"/>
    </source>
</evidence>
<dbReference type="Proteomes" id="UP000594468">
    <property type="component" value="Chromosome"/>
</dbReference>
<reference evidence="5 6" key="1">
    <citation type="submission" date="2020-02" db="EMBL/GenBank/DDBJ databases">
        <authorList>
            <person name="Zheng R.K."/>
            <person name="Sun C.M."/>
        </authorList>
    </citation>
    <scope>NUCLEOTIDE SEQUENCE [LARGE SCALE GENOMIC DNA]</scope>
    <source>
        <strain evidence="6">rifampicinis</strain>
    </source>
</reference>
<proteinExistence type="predicted"/>
<dbReference type="Gene3D" id="3.40.50.300">
    <property type="entry name" value="P-loop containing nucleotide triphosphate hydrolases"/>
    <property type="match status" value="2"/>
</dbReference>
<evidence type="ECO:0000259" key="4">
    <source>
        <dbReference type="PROSITE" id="PS51194"/>
    </source>
</evidence>
<dbReference type="GO" id="GO:0016887">
    <property type="term" value="F:ATP hydrolysis activity"/>
    <property type="evidence" value="ECO:0007669"/>
    <property type="project" value="TreeGrafter"/>
</dbReference>
<keyword evidence="1" id="KW-0547">Nucleotide-binding</keyword>
<protein>
    <submittedName>
        <fullName evidence="5">DEAD/DEAH box helicase</fullName>
    </submittedName>
</protein>
<evidence type="ECO:0000259" key="3">
    <source>
        <dbReference type="PROSITE" id="PS51192"/>
    </source>
</evidence>
<dbReference type="InterPro" id="IPR001650">
    <property type="entry name" value="Helicase_C-like"/>
</dbReference>
<dbReference type="Gene3D" id="3.40.960.10">
    <property type="entry name" value="VSR Endonuclease"/>
    <property type="match status" value="1"/>
</dbReference>
<dbReference type="Pfam" id="PF09369">
    <property type="entry name" value="MZB"/>
    <property type="match status" value="1"/>
</dbReference>
<dbReference type="EMBL" id="CP062983">
    <property type="protein sequence ID" value="QPC83626.1"/>
    <property type="molecule type" value="Genomic_DNA"/>
</dbReference>
<dbReference type="Pfam" id="PF00271">
    <property type="entry name" value="Helicase_C"/>
    <property type="match status" value="1"/>
</dbReference>
<name>A0A7S8IFI3_9CHLR</name>
<dbReference type="GO" id="GO:0003677">
    <property type="term" value="F:DNA binding"/>
    <property type="evidence" value="ECO:0007669"/>
    <property type="project" value="TreeGrafter"/>
</dbReference>
<evidence type="ECO:0000256" key="1">
    <source>
        <dbReference type="ARBA" id="ARBA00022741"/>
    </source>
</evidence>
<dbReference type="InterPro" id="IPR052511">
    <property type="entry name" value="ATP-dep_Helicase"/>
</dbReference>
<dbReference type="InterPro" id="IPR018973">
    <property type="entry name" value="MZB"/>
</dbReference>
<dbReference type="PROSITE" id="PS51194">
    <property type="entry name" value="HELICASE_CTER"/>
    <property type="match status" value="1"/>
</dbReference>
<dbReference type="CDD" id="cd17923">
    <property type="entry name" value="DEXHc_Hrq1-like"/>
    <property type="match status" value="1"/>
</dbReference>
<dbReference type="SMART" id="SM00487">
    <property type="entry name" value="DEXDc"/>
    <property type="match status" value="1"/>
</dbReference>
<keyword evidence="5" id="KW-0378">Hydrolase</keyword>
<feature type="domain" description="Helicase C-terminal" evidence="4">
    <location>
        <begin position="912"/>
        <end position="1061"/>
    </location>
</feature>
<evidence type="ECO:0000256" key="2">
    <source>
        <dbReference type="ARBA" id="ARBA00022840"/>
    </source>
</evidence>
<dbReference type="GO" id="GO:0005524">
    <property type="term" value="F:ATP binding"/>
    <property type="evidence" value="ECO:0007669"/>
    <property type="project" value="UniProtKB-KW"/>
</dbReference>
<dbReference type="InterPro" id="IPR014001">
    <property type="entry name" value="Helicase_ATP-bd"/>
</dbReference>
<evidence type="ECO:0000313" key="6">
    <source>
        <dbReference type="Proteomes" id="UP000594468"/>
    </source>
</evidence>
<sequence length="1712" mass="193998">MDVFDLRTRLIGDYAQYASSFINISDERIVQTVEHSLSEGTFWPDPLIQLNPRFESGGTVSELVEAGWLHPECNHIFVRDKRSGGQTLRFHRHQREAIEIAHSGHNYILTTGTGSGKSLAYIVPIVDHVLRRGSGKGIQAIIVYPMNALANSQAGELEKFLVEGYPKDGAPVTFARYTGQEDETARQRIMTHPPDILLTNYVMLELIMTRPRERQLIEGAKGLRFLVLDELHTYRGRQGADVALLVRRVRNRLETDEQPLLFVGTSATLASEGSYTEQREQVAEVGSQIFGAPVYAEHVIGETLRRTTPPQLDRGALREAVARGDTLVAPDDYATYVAHPLSIWIEDTFGLQDKDGRLARQEPRSIQSAAESLSKATGVDATTCARVLQNWLLAGYRCQPDPDTGYAPFAFRLHQFISPGDTVYATIEPEAERYITLNGQRFVPGDRDKVLFPLCFCRECGQEYYTVRITTNEDGERRKVMPRDFSDRLPDDGSEAGYLYIGSHKPWPHELDDLLDRLPDDWLEDHKGGRRIRRHRREKLPRHVRVTPSGDEATSGQECVYIGSPFMFCLNCGVSYAARQSDFGKLATLSSEGRSSATTLLSLSAIRSLKTSDLPAHAQKLLSFTDNRQDASLQAGHFNDFIEVGLLRGAIYRAVQDAGDAGLTHEIVAEKVFEALRLPLELYAVDPGVRFQALQETQKALRQVLGYRIYRDLRRGWRIALPNLEQCGLLEIDYADLDAVCAAEDVWEDGHPALVTATPATRARIARTLLDYMRRELAIKVDYLDSHYQERIQQLSSQRLVEPWAIDEDERMEYASTLIPRSSGGDDGRGNYTYVSARGGFGIYLRRPGTLTEYHAKLSLEDTETIIRELLEGLRVAGLVEVTREAQSDDDVSGYQLVASAMRWYAGEGTRAFHDPIRVPNESEDGGRPNTFFVDFYRSVATSLVGLEAHEHTAQVPYEEREKREGLFRTGELPILYCSPTMELGVDIAELNVVNMRNVPPTPANYAQRSGRAGRSGQPALVFTYCSGGSPHDQYFFKRPSLMVAGAVAPPRLDLSNEDLLRAHIHAIWLAETGIDLRDTLKEILDMDGDPPSLTLLPEIRQQAESVTARQMARRRGAQILSTIPDLSDPDGLLDLTMQNVVQSFDGTCKRWRELYWSALKQVKVQETIRRDSTRQQSDKRQAERLRREALSQIDLLTEVNSMAQSDFYSYRYFATEGFLPGYSFPRLPLSAFIPARRANQRDNFLSRPRFLAISEFGPRAIIYHEGSRYLINQVIMPVTDDEEGPLTSQIKQCGNCGYIHPVKPGADYDLCQRCGSPLDSPLQSLLRLQNVVTRRRDRINADEEERLRLGYEIRTGVRFSERDGQMDVRTAIVSDGEIDIARLTYAQTATLWRINLGWTRRKNKHQHGFVLDIERGYWGRNEQNEDDPDDPMSERTRRVIPYVEDNRNCLLFEPMVTMELEEMASLQAALKRALEAQFQLEDNELAAEPLPDGNNRQMLLFYEAAEGGAGVLRRLVDEPHALSDVARRALEICHFDPDSCEDLRHAPRAREDCEAACYDCLLSYGNQREHPVLDRQIIRNTLLMLTHARISTSPARGSREVHLEQLLRLCESDLERSWLQHLYACGLHLPDAAQTYLDACGTRPDFIYERNGIYAAIYIDGSHHDYPRRGERDQQQTECLEDYGYRVIRFGYRDDWDTILRDNAHIFGGEA</sequence>
<keyword evidence="5" id="KW-0347">Helicase</keyword>
<organism evidence="5 6">
    <name type="scientific">Phototrophicus methaneseepsis</name>
    <dbReference type="NCBI Taxonomy" id="2710758"/>
    <lineage>
        <taxon>Bacteria</taxon>
        <taxon>Bacillati</taxon>
        <taxon>Chloroflexota</taxon>
        <taxon>Candidatus Thermofontia</taxon>
        <taxon>Phototrophicales</taxon>
        <taxon>Phototrophicaceae</taxon>
        <taxon>Phototrophicus</taxon>
    </lineage>
</organism>
<dbReference type="PANTHER" id="PTHR47962:SF5">
    <property type="entry name" value="ATP-DEPENDENT HELICASE LHR-RELATED"/>
    <property type="match status" value="1"/>
</dbReference>
<keyword evidence="6" id="KW-1185">Reference proteome</keyword>
<dbReference type="PROSITE" id="PS51192">
    <property type="entry name" value="HELICASE_ATP_BIND_1"/>
    <property type="match status" value="1"/>
</dbReference>
<gene>
    <name evidence="5" type="ORF">G4Y79_04380</name>
</gene>